<sequence length="147" mass="16474">MPTLHHATLDRIDPATLYRIMVLRTDVFVFEQGIVSEPELDGRDLEPTTTQFWAEEDGEVLATLRVLADEPTLHLGRVATAAHARGRGLAGQLLEAVFEAFPGPIEISAQAYLENWYGRYGFRRTGENYLEVGIDHLPMRRSAPVRG</sequence>
<evidence type="ECO:0000313" key="3">
    <source>
        <dbReference type="Proteomes" id="UP000028488"/>
    </source>
</evidence>
<organism evidence="2 3">
    <name type="scientific">Rhodococcus opacus</name>
    <name type="common">Nocardia opaca</name>
    <dbReference type="NCBI Taxonomy" id="37919"/>
    <lineage>
        <taxon>Bacteria</taxon>
        <taxon>Bacillati</taxon>
        <taxon>Actinomycetota</taxon>
        <taxon>Actinomycetes</taxon>
        <taxon>Mycobacteriales</taxon>
        <taxon>Nocardiaceae</taxon>
        <taxon>Rhodococcus</taxon>
    </lineage>
</organism>
<dbReference type="CDD" id="cd04301">
    <property type="entry name" value="NAT_SF"/>
    <property type="match status" value="1"/>
</dbReference>
<evidence type="ECO:0000259" key="1">
    <source>
        <dbReference type="PROSITE" id="PS51186"/>
    </source>
</evidence>
<name>A0A076EPT9_RHOOP</name>
<dbReference type="AlphaFoldDB" id="A0A076EPT9"/>
<dbReference type="Proteomes" id="UP000028488">
    <property type="component" value="Chromosome"/>
</dbReference>
<feature type="domain" description="N-acetyltransferase" evidence="1">
    <location>
        <begin position="7"/>
        <end position="144"/>
    </location>
</feature>
<dbReference type="Pfam" id="PF13673">
    <property type="entry name" value="Acetyltransf_10"/>
    <property type="match status" value="1"/>
</dbReference>
<evidence type="ECO:0000313" key="2">
    <source>
        <dbReference type="EMBL" id="AII05409.1"/>
    </source>
</evidence>
<keyword evidence="2" id="KW-0808">Transferase</keyword>
<dbReference type="eggNOG" id="COG2153">
    <property type="taxonomic scope" value="Bacteria"/>
</dbReference>
<dbReference type="InterPro" id="IPR016181">
    <property type="entry name" value="Acyl_CoA_acyltransferase"/>
</dbReference>
<gene>
    <name evidence="2" type="ORF">EP51_12565</name>
</gene>
<dbReference type="Gene3D" id="3.40.630.30">
    <property type="match status" value="1"/>
</dbReference>
<reference evidence="2 3" key="1">
    <citation type="submission" date="2014-07" db="EMBL/GenBank/DDBJ databases">
        <title>Genome Sequence of Rhodococcus opacus Strain R7, a Biodegrader of Mono- and Polycyclic Aromatic Hydrocarbons.</title>
        <authorList>
            <person name="Di Gennaro P."/>
            <person name="Zampolli J."/>
            <person name="Presti I."/>
            <person name="Cappelletti M."/>
            <person name="D'Ursi P."/>
            <person name="Orro A."/>
            <person name="Mezzelani A."/>
            <person name="Milanesi L."/>
        </authorList>
    </citation>
    <scope>NUCLEOTIDE SEQUENCE [LARGE SCALE GENOMIC DNA]</scope>
    <source>
        <strain evidence="2 3">R7</strain>
    </source>
</reference>
<dbReference type="EMBL" id="CP008947">
    <property type="protein sequence ID" value="AII05409.1"/>
    <property type="molecule type" value="Genomic_DNA"/>
</dbReference>
<accession>A0A076EPT9</accession>
<protein>
    <submittedName>
        <fullName evidence="2">Acetyltransferase</fullName>
    </submittedName>
</protein>
<dbReference type="PROSITE" id="PS51186">
    <property type="entry name" value="GNAT"/>
    <property type="match status" value="1"/>
</dbReference>
<dbReference type="GO" id="GO:0016747">
    <property type="term" value="F:acyltransferase activity, transferring groups other than amino-acyl groups"/>
    <property type="evidence" value="ECO:0007669"/>
    <property type="project" value="InterPro"/>
</dbReference>
<dbReference type="SUPFAM" id="SSF55729">
    <property type="entry name" value="Acyl-CoA N-acyltransferases (Nat)"/>
    <property type="match status" value="1"/>
</dbReference>
<dbReference type="RefSeq" id="WP_037243788.1">
    <property type="nucleotide sequence ID" value="NZ_CP008947.1"/>
</dbReference>
<dbReference type="InterPro" id="IPR000182">
    <property type="entry name" value="GNAT_dom"/>
</dbReference>
<proteinExistence type="predicted"/>